<dbReference type="PROSITE" id="PS51257">
    <property type="entry name" value="PROKAR_LIPOPROTEIN"/>
    <property type="match status" value="1"/>
</dbReference>
<dbReference type="InterPro" id="IPR000572">
    <property type="entry name" value="OxRdtase_Mopterin-bd_dom"/>
</dbReference>
<organism evidence="2 3">
    <name type="scientific">Methanogenium marinum</name>
    <dbReference type="NCBI Taxonomy" id="348610"/>
    <lineage>
        <taxon>Archaea</taxon>
        <taxon>Methanobacteriati</taxon>
        <taxon>Methanobacteriota</taxon>
        <taxon>Stenosarchaea group</taxon>
        <taxon>Methanomicrobia</taxon>
        <taxon>Methanomicrobiales</taxon>
        <taxon>Methanomicrobiaceae</taxon>
        <taxon>Methanogenium</taxon>
    </lineage>
</organism>
<name>A0A9Q4KQL4_9EURY</name>
<sequence>MKRFIPILCLCLLATACICGCTGNADPVVTDPSATDILPGNLTIKNGDLEVVLDGDMIRDLPAFVGYGYAVSTVGIKYGPYGVKGVRLTDLIAVVGEFGLENQVWVSAPDGYLWVFDYDQALGEGFITFDANLKEVPAPPLTIIIMYEQDGMPLTNEDGGPFRMVVATDTPDVITEGSSWVKWVDTIEIK</sequence>
<keyword evidence="3" id="KW-1185">Reference proteome</keyword>
<gene>
    <name evidence="2" type="ORF">L0665_07810</name>
</gene>
<proteinExistence type="predicted"/>
<accession>A0A9Q4KQL4</accession>
<dbReference type="Gene3D" id="3.90.420.10">
    <property type="entry name" value="Oxidoreductase, molybdopterin-binding domain"/>
    <property type="match status" value="1"/>
</dbReference>
<evidence type="ECO:0000313" key="3">
    <source>
        <dbReference type="Proteomes" id="UP001143747"/>
    </source>
</evidence>
<dbReference type="SUPFAM" id="SSF56524">
    <property type="entry name" value="Oxidoreductase molybdopterin-binding domain"/>
    <property type="match status" value="1"/>
</dbReference>
<feature type="domain" description="Oxidoreductase molybdopterin-binding" evidence="1">
    <location>
        <begin position="84"/>
        <end position="189"/>
    </location>
</feature>
<reference evidence="2" key="1">
    <citation type="submission" date="2022-01" db="EMBL/GenBank/DDBJ databases">
        <title>Draft genome of Methanogenium marinum DSM 15558.</title>
        <authorList>
            <person name="Chen S.-C."/>
            <person name="You Y.-T."/>
        </authorList>
    </citation>
    <scope>NUCLEOTIDE SEQUENCE</scope>
    <source>
        <strain evidence="2">DSM 15558</strain>
    </source>
</reference>
<evidence type="ECO:0000313" key="2">
    <source>
        <dbReference type="EMBL" id="MDE4908510.1"/>
    </source>
</evidence>
<dbReference type="AlphaFoldDB" id="A0A9Q4KQL4"/>
<dbReference type="Pfam" id="PF00174">
    <property type="entry name" value="Oxidored_molyb"/>
    <property type="match status" value="1"/>
</dbReference>
<evidence type="ECO:0000259" key="1">
    <source>
        <dbReference type="Pfam" id="PF00174"/>
    </source>
</evidence>
<comment type="caution">
    <text evidence="2">The sequence shown here is derived from an EMBL/GenBank/DDBJ whole genome shotgun (WGS) entry which is preliminary data.</text>
</comment>
<dbReference type="InterPro" id="IPR036374">
    <property type="entry name" value="OxRdtase_Mopterin-bd_sf"/>
</dbReference>
<dbReference type="RefSeq" id="WP_274925137.1">
    <property type="nucleotide sequence ID" value="NZ_JAKELO010000002.1"/>
</dbReference>
<protein>
    <submittedName>
        <fullName evidence="2">Molybdopterin-dependent oxidoreductase</fullName>
    </submittedName>
</protein>
<dbReference type="EMBL" id="JAKELO010000002">
    <property type="protein sequence ID" value="MDE4908510.1"/>
    <property type="molecule type" value="Genomic_DNA"/>
</dbReference>
<dbReference type="Proteomes" id="UP001143747">
    <property type="component" value="Unassembled WGS sequence"/>
</dbReference>